<dbReference type="EMBL" id="JABCKV010000014">
    <property type="protein sequence ID" value="KAG5646945.1"/>
    <property type="molecule type" value="Genomic_DNA"/>
</dbReference>
<comment type="caution">
    <text evidence="2">The sequence shown here is derived from an EMBL/GenBank/DDBJ whole genome shotgun (WGS) entry which is preliminary data.</text>
</comment>
<organism evidence="2 3">
    <name type="scientific">Asterophora parasitica</name>
    <dbReference type="NCBI Taxonomy" id="117018"/>
    <lineage>
        <taxon>Eukaryota</taxon>
        <taxon>Fungi</taxon>
        <taxon>Dikarya</taxon>
        <taxon>Basidiomycota</taxon>
        <taxon>Agaricomycotina</taxon>
        <taxon>Agaricomycetes</taxon>
        <taxon>Agaricomycetidae</taxon>
        <taxon>Agaricales</taxon>
        <taxon>Tricholomatineae</taxon>
        <taxon>Lyophyllaceae</taxon>
        <taxon>Asterophora</taxon>
    </lineage>
</organism>
<dbReference type="Proteomes" id="UP000775547">
    <property type="component" value="Unassembled WGS sequence"/>
</dbReference>
<feature type="region of interest" description="Disordered" evidence="1">
    <location>
        <begin position="1"/>
        <end position="34"/>
    </location>
</feature>
<feature type="region of interest" description="Disordered" evidence="1">
    <location>
        <begin position="170"/>
        <end position="197"/>
    </location>
</feature>
<accession>A0A9P7GGK1</accession>
<reference evidence="2" key="1">
    <citation type="submission" date="2020-07" db="EMBL/GenBank/DDBJ databases">
        <authorList>
            <person name="Nieuwenhuis M."/>
            <person name="Van De Peppel L.J.J."/>
        </authorList>
    </citation>
    <scope>NUCLEOTIDE SEQUENCE</scope>
    <source>
        <strain evidence="2">AP01</strain>
        <tissue evidence="2">Mycelium</tissue>
    </source>
</reference>
<dbReference type="InterPro" id="IPR011990">
    <property type="entry name" value="TPR-like_helical_dom_sf"/>
</dbReference>
<reference evidence="2" key="2">
    <citation type="submission" date="2021-10" db="EMBL/GenBank/DDBJ databases">
        <title>Phylogenomics reveals ancestral predisposition of the termite-cultivated fungus Termitomyces towards a domesticated lifestyle.</title>
        <authorList>
            <person name="Auxier B."/>
            <person name="Grum-Grzhimaylo A."/>
            <person name="Cardenas M.E."/>
            <person name="Lodge J.D."/>
            <person name="Laessoe T."/>
            <person name="Pedersen O."/>
            <person name="Smith M.E."/>
            <person name="Kuyper T.W."/>
            <person name="Franco-Molano E.A."/>
            <person name="Baroni T.J."/>
            <person name="Aanen D.K."/>
        </authorList>
    </citation>
    <scope>NUCLEOTIDE SEQUENCE</scope>
    <source>
        <strain evidence="2">AP01</strain>
        <tissue evidence="2">Mycelium</tissue>
    </source>
</reference>
<feature type="compositionally biased region" description="Basic and acidic residues" evidence="1">
    <location>
        <begin position="16"/>
        <end position="27"/>
    </location>
</feature>
<dbReference type="InterPro" id="IPR050754">
    <property type="entry name" value="FKBP4/5/8-like"/>
</dbReference>
<dbReference type="Gene3D" id="1.25.40.10">
    <property type="entry name" value="Tetratricopeptide repeat domain"/>
    <property type="match status" value="1"/>
</dbReference>
<evidence type="ECO:0000313" key="3">
    <source>
        <dbReference type="Proteomes" id="UP000775547"/>
    </source>
</evidence>
<feature type="compositionally biased region" description="Basic and acidic residues" evidence="1">
    <location>
        <begin position="186"/>
        <end position="197"/>
    </location>
</feature>
<evidence type="ECO:0000256" key="1">
    <source>
        <dbReference type="SAM" id="MobiDB-lite"/>
    </source>
</evidence>
<dbReference type="PANTHER" id="PTHR46512">
    <property type="entry name" value="PEPTIDYLPROLYL ISOMERASE"/>
    <property type="match status" value="1"/>
</dbReference>
<proteinExistence type="predicted"/>
<protein>
    <recommendedName>
        <fullName evidence="4">TPR-like protein</fullName>
    </recommendedName>
</protein>
<evidence type="ECO:0008006" key="4">
    <source>
        <dbReference type="Google" id="ProtNLM"/>
    </source>
</evidence>
<gene>
    <name evidence="2" type="ORF">DXG03_001668</name>
</gene>
<dbReference type="GO" id="GO:0005740">
    <property type="term" value="C:mitochondrial envelope"/>
    <property type="evidence" value="ECO:0007669"/>
    <property type="project" value="TreeGrafter"/>
</dbReference>
<name>A0A9P7GGK1_9AGAR</name>
<dbReference type="GO" id="GO:0044183">
    <property type="term" value="F:protein folding chaperone"/>
    <property type="evidence" value="ECO:0007669"/>
    <property type="project" value="TreeGrafter"/>
</dbReference>
<keyword evidence="3" id="KW-1185">Reference proteome</keyword>
<dbReference type="OrthoDB" id="433738at2759"/>
<dbReference type="GO" id="GO:0043066">
    <property type="term" value="P:negative regulation of apoptotic process"/>
    <property type="evidence" value="ECO:0007669"/>
    <property type="project" value="TreeGrafter"/>
</dbReference>
<dbReference type="SUPFAM" id="SSF48452">
    <property type="entry name" value="TPR-like"/>
    <property type="match status" value="1"/>
</dbReference>
<dbReference type="GO" id="GO:0005829">
    <property type="term" value="C:cytosol"/>
    <property type="evidence" value="ECO:0007669"/>
    <property type="project" value="TreeGrafter"/>
</dbReference>
<dbReference type="GO" id="GO:0016020">
    <property type="term" value="C:membrane"/>
    <property type="evidence" value="ECO:0007669"/>
    <property type="project" value="TreeGrafter"/>
</dbReference>
<evidence type="ECO:0000313" key="2">
    <source>
        <dbReference type="EMBL" id="KAG5646945.1"/>
    </source>
</evidence>
<dbReference type="GO" id="GO:0012505">
    <property type="term" value="C:endomembrane system"/>
    <property type="evidence" value="ECO:0007669"/>
    <property type="project" value="TreeGrafter"/>
</dbReference>
<sequence>MSFQEPLQSATAQKIETARQKKDKGDQAYKQGDTKGALMPYHEALMFLKGLDKNALESIGVGSSAPPPKDKDGKEIKEKTEVDELIEKIYANMSACHLKNENWKRVVATADQVLSKNETHYKVLYRKGKALGELGFHEKAVKILEVVKEKSPADAVAVDEAIAKFRKLDKESERAHKNKMRGFLNRPEKEKASAADA</sequence>
<dbReference type="PANTHER" id="PTHR46512:SF1">
    <property type="entry name" value="PEPTIDYLPROLYL ISOMERASE"/>
    <property type="match status" value="1"/>
</dbReference>
<feature type="compositionally biased region" description="Polar residues" evidence="1">
    <location>
        <begin position="1"/>
        <end position="14"/>
    </location>
</feature>
<dbReference type="AlphaFoldDB" id="A0A9P7GGK1"/>